<reference evidence="2 3" key="1">
    <citation type="submission" date="2011-02" db="EMBL/GenBank/DDBJ databases">
        <title>The Genome Sequence of Sphaeroforma arctica JP610.</title>
        <authorList>
            <consortium name="The Broad Institute Genome Sequencing Platform"/>
            <person name="Russ C."/>
            <person name="Cuomo C."/>
            <person name="Young S.K."/>
            <person name="Zeng Q."/>
            <person name="Gargeya S."/>
            <person name="Alvarado L."/>
            <person name="Berlin A."/>
            <person name="Chapman S.B."/>
            <person name="Chen Z."/>
            <person name="Freedman E."/>
            <person name="Gellesch M."/>
            <person name="Goldberg J."/>
            <person name="Griggs A."/>
            <person name="Gujja S."/>
            <person name="Heilman E."/>
            <person name="Heiman D."/>
            <person name="Howarth C."/>
            <person name="Mehta T."/>
            <person name="Neiman D."/>
            <person name="Pearson M."/>
            <person name="Roberts A."/>
            <person name="Saif S."/>
            <person name="Shea T."/>
            <person name="Shenoy N."/>
            <person name="Sisk P."/>
            <person name="Stolte C."/>
            <person name="Sykes S."/>
            <person name="White J."/>
            <person name="Yandava C."/>
            <person name="Burger G."/>
            <person name="Gray M.W."/>
            <person name="Holland P.W.H."/>
            <person name="King N."/>
            <person name="Lang F.B.F."/>
            <person name="Roger A.J."/>
            <person name="Ruiz-Trillo I."/>
            <person name="Haas B."/>
            <person name="Nusbaum C."/>
            <person name="Birren B."/>
        </authorList>
    </citation>
    <scope>NUCLEOTIDE SEQUENCE [LARGE SCALE GENOMIC DNA]</scope>
    <source>
        <strain evidence="2 3">JP610</strain>
    </source>
</reference>
<evidence type="ECO:0000256" key="1">
    <source>
        <dbReference type="SAM" id="MobiDB-lite"/>
    </source>
</evidence>
<accession>A0A0L0FHG8</accession>
<gene>
    <name evidence="2" type="ORF">SARC_11262</name>
</gene>
<evidence type="ECO:0000313" key="2">
    <source>
        <dbReference type="EMBL" id="KNC76222.1"/>
    </source>
</evidence>
<name>A0A0L0FHG8_9EUKA</name>
<proteinExistence type="predicted"/>
<dbReference type="RefSeq" id="XP_014150124.1">
    <property type="nucleotide sequence ID" value="XM_014294649.1"/>
</dbReference>
<dbReference type="AlphaFoldDB" id="A0A0L0FHG8"/>
<evidence type="ECO:0000313" key="3">
    <source>
        <dbReference type="Proteomes" id="UP000054560"/>
    </source>
</evidence>
<organism evidence="2 3">
    <name type="scientific">Sphaeroforma arctica JP610</name>
    <dbReference type="NCBI Taxonomy" id="667725"/>
    <lineage>
        <taxon>Eukaryota</taxon>
        <taxon>Ichthyosporea</taxon>
        <taxon>Ichthyophonida</taxon>
        <taxon>Sphaeroforma</taxon>
    </lineage>
</organism>
<dbReference type="GeneID" id="25911766"/>
<feature type="compositionally biased region" description="Polar residues" evidence="1">
    <location>
        <begin position="124"/>
        <end position="133"/>
    </location>
</feature>
<dbReference type="Proteomes" id="UP000054560">
    <property type="component" value="Unassembled WGS sequence"/>
</dbReference>
<protein>
    <submittedName>
        <fullName evidence="2">Uncharacterized protein</fullName>
    </submittedName>
</protein>
<sequence>MSINVRITKPYEPMASPDDRESMTRAANFFYAKIPATAKTPMQVDPRGTGTNRLKRVTQAGMKDYAEMFGGNPYEKRTHANSAQRDERIKAIGQTVEQWQREAMEYLHRGKEAGISINQEAKSFAEQTGQQFSEHMRSAQDGISRPPM</sequence>
<dbReference type="EMBL" id="KQ243197">
    <property type="protein sequence ID" value="KNC76222.1"/>
    <property type="molecule type" value="Genomic_DNA"/>
</dbReference>
<keyword evidence="3" id="KW-1185">Reference proteome</keyword>
<feature type="region of interest" description="Disordered" evidence="1">
    <location>
        <begin position="124"/>
        <end position="148"/>
    </location>
</feature>